<accession>A0A5B7DTG5</accession>
<feature type="compositionally biased region" description="Basic residues" evidence="1">
    <location>
        <begin position="66"/>
        <end position="76"/>
    </location>
</feature>
<sequence>MVGVAWRGVAWDGVDGCGVAWEGWGLGRISSPDLHGDDIITTFMREMNMLERTEESYTAINTPRTPGHRGSHFPAR</sequence>
<reference evidence="2 3" key="1">
    <citation type="submission" date="2019-05" db="EMBL/GenBank/DDBJ databases">
        <title>Another draft genome of Portunus trituberculatus and its Hox gene families provides insights of decapod evolution.</title>
        <authorList>
            <person name="Jeong J.-H."/>
            <person name="Song I."/>
            <person name="Kim S."/>
            <person name="Choi T."/>
            <person name="Kim D."/>
            <person name="Ryu S."/>
            <person name="Kim W."/>
        </authorList>
    </citation>
    <scope>NUCLEOTIDE SEQUENCE [LARGE SCALE GENOMIC DNA]</scope>
    <source>
        <tissue evidence="2">Muscle</tissue>
    </source>
</reference>
<comment type="caution">
    <text evidence="2">The sequence shown here is derived from an EMBL/GenBank/DDBJ whole genome shotgun (WGS) entry which is preliminary data.</text>
</comment>
<protein>
    <submittedName>
        <fullName evidence="2">Uncharacterized protein</fullName>
    </submittedName>
</protein>
<dbReference type="Proteomes" id="UP000324222">
    <property type="component" value="Unassembled WGS sequence"/>
</dbReference>
<evidence type="ECO:0000256" key="1">
    <source>
        <dbReference type="SAM" id="MobiDB-lite"/>
    </source>
</evidence>
<proteinExistence type="predicted"/>
<dbReference type="EMBL" id="VSRR010001393">
    <property type="protein sequence ID" value="MPC24942.1"/>
    <property type="molecule type" value="Genomic_DNA"/>
</dbReference>
<evidence type="ECO:0000313" key="2">
    <source>
        <dbReference type="EMBL" id="MPC24942.1"/>
    </source>
</evidence>
<gene>
    <name evidence="2" type="ORF">E2C01_018036</name>
</gene>
<keyword evidence="3" id="KW-1185">Reference proteome</keyword>
<dbReference type="AlphaFoldDB" id="A0A5B7DTG5"/>
<feature type="region of interest" description="Disordered" evidence="1">
    <location>
        <begin position="55"/>
        <end position="76"/>
    </location>
</feature>
<name>A0A5B7DTG5_PORTR</name>
<organism evidence="2 3">
    <name type="scientific">Portunus trituberculatus</name>
    <name type="common">Swimming crab</name>
    <name type="synonym">Neptunus trituberculatus</name>
    <dbReference type="NCBI Taxonomy" id="210409"/>
    <lineage>
        <taxon>Eukaryota</taxon>
        <taxon>Metazoa</taxon>
        <taxon>Ecdysozoa</taxon>
        <taxon>Arthropoda</taxon>
        <taxon>Crustacea</taxon>
        <taxon>Multicrustacea</taxon>
        <taxon>Malacostraca</taxon>
        <taxon>Eumalacostraca</taxon>
        <taxon>Eucarida</taxon>
        <taxon>Decapoda</taxon>
        <taxon>Pleocyemata</taxon>
        <taxon>Brachyura</taxon>
        <taxon>Eubrachyura</taxon>
        <taxon>Portunoidea</taxon>
        <taxon>Portunidae</taxon>
        <taxon>Portuninae</taxon>
        <taxon>Portunus</taxon>
    </lineage>
</organism>
<evidence type="ECO:0000313" key="3">
    <source>
        <dbReference type="Proteomes" id="UP000324222"/>
    </source>
</evidence>